<dbReference type="InterPro" id="IPR006015">
    <property type="entry name" value="Universal_stress_UspA"/>
</dbReference>
<evidence type="ECO:0000259" key="2">
    <source>
        <dbReference type="Pfam" id="PF00582"/>
    </source>
</evidence>
<comment type="similarity">
    <text evidence="1">Belongs to the universal stress protein A family.</text>
</comment>
<reference evidence="3" key="1">
    <citation type="submission" date="2022-06" db="EMBL/GenBank/DDBJ databases">
        <authorList>
            <person name="Lu C.-H."/>
        </authorList>
    </citation>
    <scope>NUCLEOTIDE SEQUENCE</scope>
    <source>
        <strain evidence="3">21MJYT02-11</strain>
    </source>
</reference>
<dbReference type="Pfam" id="PF00582">
    <property type="entry name" value="Usp"/>
    <property type="match status" value="1"/>
</dbReference>
<feature type="domain" description="UspA" evidence="2">
    <location>
        <begin position="1"/>
        <end position="141"/>
    </location>
</feature>
<dbReference type="PANTHER" id="PTHR46268:SF6">
    <property type="entry name" value="UNIVERSAL STRESS PROTEIN UP12"/>
    <property type="match status" value="1"/>
</dbReference>
<dbReference type="RefSeq" id="WP_252681623.1">
    <property type="nucleotide sequence ID" value="NZ_JAMXHT010000005.1"/>
</dbReference>
<dbReference type="InterPro" id="IPR006016">
    <property type="entry name" value="UspA"/>
</dbReference>
<dbReference type="Gene3D" id="3.40.50.620">
    <property type="entry name" value="HUPs"/>
    <property type="match status" value="1"/>
</dbReference>
<sequence length="158" mass="16452">MTQTIVLATDGSAYSDAAARCIAGRKLLTQDIIVHVLHCTPEVSGEVKSFLGQSDIAAWHQEESAKAMASVVAILGNAGIPFETHGLVGFAPERIVQYSRSVQAGAIVMGSHGRGAFVDAVLGSVANRVVARAECPVILVKVPKPIEDGHQAPGTQSP</sequence>
<evidence type="ECO:0000313" key="3">
    <source>
        <dbReference type="EMBL" id="MCO5399446.1"/>
    </source>
</evidence>
<reference evidence="3" key="2">
    <citation type="journal article" date="2023" name="Front. Microbiol.">
        <title>Ralstonia chuxiongensis sp. nov., Ralstonia mojiangensis sp. nov., and Ralstonia soli sp. nov., isolated from tobacco fields, are three novel species in the family Burkholderiaceae.</title>
        <authorList>
            <person name="Lu C.H."/>
            <person name="Zhang Y.Y."/>
            <person name="Jiang N."/>
            <person name="Chen W."/>
            <person name="Shao X."/>
            <person name="Zhao Z.M."/>
            <person name="Lu W.L."/>
            <person name="Hu X."/>
            <person name="Xi Y.X."/>
            <person name="Zou S.Y."/>
            <person name="Wei Q.J."/>
            <person name="Lin Z.L."/>
            <person name="Gong L."/>
            <person name="Gai X.T."/>
            <person name="Zhang L.Q."/>
            <person name="Li J.Y."/>
            <person name="Jin Y."/>
            <person name="Xia Z.Y."/>
        </authorList>
    </citation>
    <scope>NUCLEOTIDE SEQUENCE</scope>
    <source>
        <strain evidence="3">21MJYT02-11</strain>
    </source>
</reference>
<organism evidence="3 4">
    <name type="scientific">Ralstonia soli</name>
    <dbReference type="NCBI Taxonomy" id="2953896"/>
    <lineage>
        <taxon>Bacteria</taxon>
        <taxon>Pseudomonadati</taxon>
        <taxon>Pseudomonadota</taxon>
        <taxon>Betaproteobacteria</taxon>
        <taxon>Burkholderiales</taxon>
        <taxon>Burkholderiaceae</taxon>
        <taxon>Ralstonia</taxon>
    </lineage>
</organism>
<dbReference type="CDD" id="cd00293">
    <property type="entry name" value="USP-like"/>
    <property type="match status" value="1"/>
</dbReference>
<proteinExistence type="inferred from homology"/>
<gene>
    <name evidence="3" type="ORF">NG900_14710</name>
</gene>
<evidence type="ECO:0000313" key="4">
    <source>
        <dbReference type="Proteomes" id="UP001162811"/>
    </source>
</evidence>
<accession>A0ABT1AM70</accession>
<comment type="caution">
    <text evidence="3">The sequence shown here is derived from an EMBL/GenBank/DDBJ whole genome shotgun (WGS) entry which is preliminary data.</text>
</comment>
<evidence type="ECO:0000256" key="1">
    <source>
        <dbReference type="ARBA" id="ARBA00008791"/>
    </source>
</evidence>
<keyword evidence="4" id="KW-1185">Reference proteome</keyword>
<dbReference type="PANTHER" id="PTHR46268">
    <property type="entry name" value="STRESS RESPONSE PROTEIN NHAX"/>
    <property type="match status" value="1"/>
</dbReference>
<dbReference type="SUPFAM" id="SSF52402">
    <property type="entry name" value="Adenine nucleotide alpha hydrolases-like"/>
    <property type="match status" value="1"/>
</dbReference>
<name>A0ABT1AM70_9RALS</name>
<dbReference type="PRINTS" id="PR01438">
    <property type="entry name" value="UNVRSLSTRESS"/>
</dbReference>
<protein>
    <submittedName>
        <fullName evidence="3">Universal stress protein</fullName>
    </submittedName>
</protein>
<dbReference type="InterPro" id="IPR014729">
    <property type="entry name" value="Rossmann-like_a/b/a_fold"/>
</dbReference>
<dbReference type="Proteomes" id="UP001162811">
    <property type="component" value="Unassembled WGS sequence"/>
</dbReference>
<dbReference type="EMBL" id="JAMXHT010000005">
    <property type="protein sequence ID" value="MCO5399446.1"/>
    <property type="molecule type" value="Genomic_DNA"/>
</dbReference>